<dbReference type="EMBL" id="RFFM01000006">
    <property type="protein sequence ID" value="RMH88161.1"/>
    <property type="molecule type" value="Genomic_DNA"/>
</dbReference>
<comment type="caution">
    <text evidence="1">The sequence shown here is derived from an EMBL/GenBank/DDBJ whole genome shotgun (WGS) entry which is preliminary data.</text>
</comment>
<name>A0A3M2HEN1_9GAMM</name>
<dbReference type="AlphaFoldDB" id="A0A3M2HEN1"/>
<evidence type="ECO:0000313" key="1">
    <source>
        <dbReference type="EMBL" id="RMH88161.1"/>
    </source>
</evidence>
<dbReference type="OrthoDB" id="6912275at2"/>
<organism evidence="1 2">
    <name type="scientific">Stutzerimonas zhaodongensis</name>
    <dbReference type="NCBI Taxonomy" id="1176257"/>
    <lineage>
        <taxon>Bacteria</taxon>
        <taxon>Pseudomonadati</taxon>
        <taxon>Pseudomonadota</taxon>
        <taxon>Gammaproteobacteria</taxon>
        <taxon>Pseudomonadales</taxon>
        <taxon>Pseudomonadaceae</taxon>
        <taxon>Stutzerimonas</taxon>
    </lineage>
</organism>
<sequence length="60" mass="6607">MSVTVTKLQGNDIPPDMRGPDVEVVFRVIDQQGNEQYLFDDVEAAQVAVRASDEDLPSNS</sequence>
<gene>
    <name evidence="1" type="ORF">EA797_18235</name>
</gene>
<dbReference type="Proteomes" id="UP000269774">
    <property type="component" value="Unassembled WGS sequence"/>
</dbReference>
<protein>
    <submittedName>
        <fullName evidence="1">Uncharacterized protein</fullName>
    </submittedName>
</protein>
<accession>A0A3M2HEN1</accession>
<reference evidence="1 2" key="1">
    <citation type="submission" date="2018-10" db="EMBL/GenBank/DDBJ databases">
        <title>Pseudomonas zhaodongensis NEAU-ST5-21(T) genome.</title>
        <authorList>
            <person name="Peng J."/>
            <person name="Liu Z.-P."/>
        </authorList>
    </citation>
    <scope>NUCLEOTIDE SEQUENCE [LARGE SCALE GENOMIC DNA]</scope>
    <source>
        <strain evidence="1 2">NEAU-ST5-21</strain>
    </source>
</reference>
<proteinExistence type="predicted"/>
<keyword evidence="2" id="KW-1185">Reference proteome</keyword>
<dbReference type="RefSeq" id="WP_122167809.1">
    <property type="nucleotide sequence ID" value="NZ_JAMOIB010000016.1"/>
</dbReference>
<evidence type="ECO:0000313" key="2">
    <source>
        <dbReference type="Proteomes" id="UP000269774"/>
    </source>
</evidence>